<sequence>DLEQASQRDLIENYAILKHTIVIDYQIPKTKLKQLFLGLFYIVKYFKYWSKPAQVSLKHRILNWPFIINFYQNYKNMDVYHVQFALGGTGIAEMKDIGLIKAKLITTFHGHDAHFKNRNVLKYLCTNYSTLFKVSDYVTVNTPFLKTQVIKLGCPKERLKVIPMAIDVAYFKPESINELPVGNTVKLISIGRLIEFKGFEYAIQTVKLLVDKGIDVSYTIIGEGNLFNALQKQVQSLKLQNHVTLVGKKSQEFIKQALERSHIYLMSSITDRTGRCETQGVVSAEAQAMGLPVIAFNSGGVPYTLHDGETGILVPEKDVEAFAQAILKLISHPDRYQLQSKQAREYAVANFSYEQMAKRFSKLYES</sequence>
<evidence type="ECO:0000259" key="2">
    <source>
        <dbReference type="Pfam" id="PF13439"/>
    </source>
</evidence>
<comment type="caution">
    <text evidence="3">The sequence shown here is derived from an EMBL/GenBank/DDBJ whole genome shotgun (WGS) entry which is preliminary data.</text>
</comment>
<feature type="non-terminal residue" evidence="3">
    <location>
        <position position="1"/>
    </location>
</feature>
<dbReference type="Pfam" id="PF00534">
    <property type="entry name" value="Glycos_transf_1"/>
    <property type="match status" value="1"/>
</dbReference>
<dbReference type="EMBL" id="DPRK01000255">
    <property type="protein sequence ID" value="HCY82971.1"/>
    <property type="molecule type" value="Genomic_DNA"/>
</dbReference>
<accession>A0A3D6BUQ8</accession>
<dbReference type="AlphaFoldDB" id="A0A3D6BUQ8"/>
<dbReference type="InterPro" id="IPR001296">
    <property type="entry name" value="Glyco_trans_1"/>
</dbReference>
<evidence type="ECO:0008006" key="5">
    <source>
        <dbReference type="Google" id="ProtNLM"/>
    </source>
</evidence>
<dbReference type="PANTHER" id="PTHR45947">
    <property type="entry name" value="SULFOQUINOVOSYL TRANSFERASE SQD2"/>
    <property type="match status" value="1"/>
</dbReference>
<feature type="domain" description="Glycosyl transferase family 1" evidence="1">
    <location>
        <begin position="182"/>
        <end position="345"/>
    </location>
</feature>
<dbReference type="Proteomes" id="UP000263268">
    <property type="component" value="Unassembled WGS sequence"/>
</dbReference>
<dbReference type="InterPro" id="IPR050194">
    <property type="entry name" value="Glycosyltransferase_grp1"/>
</dbReference>
<dbReference type="Pfam" id="PF13439">
    <property type="entry name" value="Glyco_transf_4"/>
    <property type="match status" value="1"/>
</dbReference>
<dbReference type="SUPFAM" id="SSF53756">
    <property type="entry name" value="UDP-Glycosyltransferase/glycogen phosphorylase"/>
    <property type="match status" value="1"/>
</dbReference>
<name>A0A3D6BUQ8_9FLAO</name>
<gene>
    <name evidence="3" type="ORF">DHV22_15935</name>
</gene>
<organism evidence="3 4">
    <name type="scientific">Xanthomarina gelatinilytica</name>
    <dbReference type="NCBI Taxonomy" id="1137281"/>
    <lineage>
        <taxon>Bacteria</taxon>
        <taxon>Pseudomonadati</taxon>
        <taxon>Bacteroidota</taxon>
        <taxon>Flavobacteriia</taxon>
        <taxon>Flavobacteriales</taxon>
        <taxon>Flavobacteriaceae</taxon>
        <taxon>Xanthomarina</taxon>
    </lineage>
</organism>
<dbReference type="PANTHER" id="PTHR45947:SF14">
    <property type="entry name" value="SLL1723 PROTEIN"/>
    <property type="match status" value="1"/>
</dbReference>
<dbReference type="Gene3D" id="3.40.50.2000">
    <property type="entry name" value="Glycogen Phosphorylase B"/>
    <property type="match status" value="2"/>
</dbReference>
<evidence type="ECO:0000313" key="3">
    <source>
        <dbReference type="EMBL" id="HCY82971.1"/>
    </source>
</evidence>
<protein>
    <recommendedName>
        <fullName evidence="5">Colanic acid biosynthesis glycosyltransferase WcaL</fullName>
    </recommendedName>
</protein>
<dbReference type="GO" id="GO:0016757">
    <property type="term" value="F:glycosyltransferase activity"/>
    <property type="evidence" value="ECO:0007669"/>
    <property type="project" value="InterPro"/>
</dbReference>
<proteinExistence type="predicted"/>
<reference evidence="3 4" key="1">
    <citation type="journal article" date="2018" name="Nat. Biotechnol.">
        <title>A standardized bacterial taxonomy based on genome phylogeny substantially revises the tree of life.</title>
        <authorList>
            <person name="Parks D.H."/>
            <person name="Chuvochina M."/>
            <person name="Waite D.W."/>
            <person name="Rinke C."/>
            <person name="Skarshewski A."/>
            <person name="Chaumeil P.A."/>
            <person name="Hugenholtz P."/>
        </authorList>
    </citation>
    <scope>NUCLEOTIDE SEQUENCE [LARGE SCALE GENOMIC DNA]</scope>
    <source>
        <strain evidence="3">UBA10227</strain>
    </source>
</reference>
<dbReference type="InterPro" id="IPR028098">
    <property type="entry name" value="Glyco_trans_4-like_N"/>
</dbReference>
<evidence type="ECO:0000313" key="4">
    <source>
        <dbReference type="Proteomes" id="UP000263268"/>
    </source>
</evidence>
<feature type="domain" description="Glycosyltransferase subfamily 4-like N-terminal" evidence="2">
    <location>
        <begin position="56"/>
        <end position="169"/>
    </location>
</feature>
<evidence type="ECO:0000259" key="1">
    <source>
        <dbReference type="Pfam" id="PF00534"/>
    </source>
</evidence>